<protein>
    <recommendedName>
        <fullName evidence="1">DUF4815 domain-containing protein</fullName>
    </recommendedName>
</protein>
<dbReference type="EMBL" id="UINC01077327">
    <property type="protein sequence ID" value="SVC17352.1"/>
    <property type="molecule type" value="Genomic_DNA"/>
</dbReference>
<name>A0A382K1J2_9ZZZZ</name>
<evidence type="ECO:0000259" key="1">
    <source>
        <dbReference type="Pfam" id="PF16075"/>
    </source>
</evidence>
<sequence>LRDCIDFRPYKGFANTATGAGTIQSNDDMPDAKVQMSANVAYYLPRKDKLTLTKDRVLKVIEGISTEDPNLPADDEDSMTLYNLDIPAYTFNASDVDTQYIDNRRFTMRDIGKIEKRVDTLEYYTALTLLEKEANDVSIKDSATNTERFKNGIMVDSFNGHNIGDVSNEDFKAAIDFEMKELRPAFSSDTFMFTHDSSGSSANTAKTGDIVTLAYSSANLVVQPLASNTEIINPYGTTQLNGQLTLNPPNDVWMAEDGRPTVLINLENLNDHWVQGNDSGFGKQWDDWSFAWSGVQVNDDNLIKNRKTSMTSNTVSRFATITSQNKTRTGIISTKPPETIKRSVGNRSVSISIIPYIRGQKVQFLAKGVKPNATFYPYFDNTLVTANTKPAYILTYSANTGSANSGVFNTNAGEQVTLTHDSSGATGTAL</sequence>
<feature type="non-terminal residue" evidence="2">
    <location>
        <position position="430"/>
    </location>
</feature>
<feature type="domain" description="DUF4815" evidence="1">
    <location>
        <begin position="16"/>
        <end position="256"/>
    </location>
</feature>
<organism evidence="2">
    <name type="scientific">marine metagenome</name>
    <dbReference type="NCBI Taxonomy" id="408172"/>
    <lineage>
        <taxon>unclassified sequences</taxon>
        <taxon>metagenomes</taxon>
        <taxon>ecological metagenomes</taxon>
    </lineage>
</organism>
<accession>A0A382K1J2</accession>
<proteinExistence type="predicted"/>
<evidence type="ECO:0000313" key="2">
    <source>
        <dbReference type="EMBL" id="SVC17352.1"/>
    </source>
</evidence>
<feature type="non-terminal residue" evidence="2">
    <location>
        <position position="1"/>
    </location>
</feature>
<dbReference type="AlphaFoldDB" id="A0A382K1J2"/>
<reference evidence="2" key="1">
    <citation type="submission" date="2018-05" db="EMBL/GenBank/DDBJ databases">
        <authorList>
            <person name="Lanie J.A."/>
            <person name="Ng W.-L."/>
            <person name="Kazmierczak K.M."/>
            <person name="Andrzejewski T.M."/>
            <person name="Davidsen T.M."/>
            <person name="Wayne K.J."/>
            <person name="Tettelin H."/>
            <person name="Glass J.I."/>
            <person name="Rusch D."/>
            <person name="Podicherti R."/>
            <person name="Tsui H.-C.T."/>
            <person name="Winkler M.E."/>
        </authorList>
    </citation>
    <scope>NUCLEOTIDE SEQUENCE</scope>
</reference>
<dbReference type="Pfam" id="PF16075">
    <property type="entry name" value="DUF4815"/>
    <property type="match status" value="1"/>
</dbReference>
<dbReference type="InterPro" id="IPR032096">
    <property type="entry name" value="DUF4815"/>
</dbReference>
<gene>
    <name evidence="2" type="ORF">METZ01_LOCUS270206</name>
</gene>